<dbReference type="GO" id="GO:0020037">
    <property type="term" value="F:heme binding"/>
    <property type="evidence" value="ECO:0007669"/>
    <property type="project" value="InterPro"/>
</dbReference>
<dbReference type="Proteomes" id="UP000011134">
    <property type="component" value="Unassembled WGS sequence"/>
</dbReference>
<dbReference type="EMBL" id="AMZO01000030">
    <property type="protein sequence ID" value="ELR64220.1"/>
    <property type="molecule type" value="Genomic_DNA"/>
</dbReference>
<evidence type="ECO:0000313" key="1">
    <source>
        <dbReference type="EMBL" id="ELR64220.1"/>
    </source>
</evidence>
<reference evidence="1 2" key="1">
    <citation type="submission" date="2012-12" db="EMBL/GenBank/DDBJ databases">
        <title>Genome Assembly of Photobacterium sp. AK15.</title>
        <authorList>
            <person name="Khatri I."/>
            <person name="Vaidya B."/>
            <person name="Srinivas T.N.R."/>
            <person name="Subramanian S."/>
            <person name="Pinnaka A."/>
        </authorList>
    </citation>
    <scope>NUCLEOTIDE SEQUENCE [LARGE SCALE GENOMIC DNA]</scope>
    <source>
        <strain evidence="1 2">AK15</strain>
    </source>
</reference>
<dbReference type="InterPro" id="IPR012292">
    <property type="entry name" value="Globin/Proto"/>
</dbReference>
<dbReference type="Gene3D" id="1.10.490.10">
    <property type="entry name" value="Globins"/>
    <property type="match status" value="1"/>
</dbReference>
<dbReference type="CDD" id="cd01040">
    <property type="entry name" value="Mb-like"/>
    <property type="match status" value="1"/>
</dbReference>
<evidence type="ECO:0000313" key="2">
    <source>
        <dbReference type="Proteomes" id="UP000011134"/>
    </source>
</evidence>
<gene>
    <name evidence="1" type="ORF">C942_02802</name>
</gene>
<dbReference type="OrthoDB" id="980856at2"/>
<evidence type="ECO:0008006" key="3">
    <source>
        <dbReference type="Google" id="ProtNLM"/>
    </source>
</evidence>
<name>L8J5W0_9GAMM</name>
<sequence>MNFHETFNDSYARCQKDPNFIILFYELFIEKDDRFRLLFSNVDMSKQYRMLKASISMIMLASTSAEARDYVKKLGKRHGPDGIGAEPLDFDIWLTSLLEAVKMCDYQYNSEIEQAWRKCFSLGIAIMKEECAAKK</sequence>
<dbReference type="InterPro" id="IPR044399">
    <property type="entry name" value="Mb-like_M"/>
</dbReference>
<dbReference type="RefSeq" id="WP_007468458.1">
    <property type="nucleotide sequence ID" value="NZ_AMZO01000030.1"/>
</dbReference>
<accession>L8J5W0</accession>
<dbReference type="AlphaFoldDB" id="L8J5W0"/>
<dbReference type="PATRIC" id="fig|1056511.3.peg.3725"/>
<proteinExistence type="predicted"/>
<dbReference type="SUPFAM" id="SSF46458">
    <property type="entry name" value="Globin-like"/>
    <property type="match status" value="1"/>
</dbReference>
<dbReference type="InterPro" id="IPR009050">
    <property type="entry name" value="Globin-like_sf"/>
</dbReference>
<organism evidence="1 2">
    <name type="scientific">Photobacterium marinum</name>
    <dbReference type="NCBI Taxonomy" id="1056511"/>
    <lineage>
        <taxon>Bacteria</taxon>
        <taxon>Pseudomonadati</taxon>
        <taxon>Pseudomonadota</taxon>
        <taxon>Gammaproteobacteria</taxon>
        <taxon>Vibrionales</taxon>
        <taxon>Vibrionaceae</taxon>
        <taxon>Photobacterium</taxon>
    </lineage>
</organism>
<comment type="caution">
    <text evidence="1">The sequence shown here is derived from an EMBL/GenBank/DDBJ whole genome shotgun (WGS) entry which is preliminary data.</text>
</comment>
<protein>
    <recommendedName>
        <fullName evidence="3">Globin</fullName>
    </recommendedName>
</protein>
<dbReference type="GO" id="GO:0019825">
    <property type="term" value="F:oxygen binding"/>
    <property type="evidence" value="ECO:0007669"/>
    <property type="project" value="InterPro"/>
</dbReference>
<keyword evidence="2" id="KW-1185">Reference proteome</keyword>